<dbReference type="PANTHER" id="PTHR47894">
    <property type="entry name" value="HTH-TYPE TRANSCRIPTIONAL REGULATOR GADX"/>
    <property type="match status" value="1"/>
</dbReference>
<dbReference type="Gene3D" id="1.10.10.60">
    <property type="entry name" value="Homeodomain-like"/>
    <property type="match status" value="1"/>
</dbReference>
<dbReference type="PROSITE" id="PS01124">
    <property type="entry name" value="HTH_ARAC_FAMILY_2"/>
    <property type="match status" value="1"/>
</dbReference>
<dbReference type="OrthoDB" id="5582699at2"/>
<keyword evidence="6" id="KW-1185">Reference proteome</keyword>
<dbReference type="PRINTS" id="PR00032">
    <property type="entry name" value="HTHARAC"/>
</dbReference>
<dbReference type="SUPFAM" id="SSF46689">
    <property type="entry name" value="Homeodomain-like"/>
    <property type="match status" value="1"/>
</dbReference>
<dbReference type="GO" id="GO:0005829">
    <property type="term" value="C:cytosol"/>
    <property type="evidence" value="ECO:0007669"/>
    <property type="project" value="TreeGrafter"/>
</dbReference>
<evidence type="ECO:0000313" key="6">
    <source>
        <dbReference type="Proteomes" id="UP000294963"/>
    </source>
</evidence>
<gene>
    <name evidence="5" type="ORF">EC844_12050</name>
</gene>
<dbReference type="SMART" id="SM00342">
    <property type="entry name" value="HTH_ARAC"/>
    <property type="match status" value="1"/>
</dbReference>
<dbReference type="Pfam" id="PF12833">
    <property type="entry name" value="HTH_18"/>
    <property type="match status" value="1"/>
</dbReference>
<proteinExistence type="predicted"/>
<keyword evidence="1" id="KW-0805">Transcription regulation</keyword>
<dbReference type="InterPro" id="IPR009057">
    <property type="entry name" value="Homeodomain-like_sf"/>
</dbReference>
<evidence type="ECO:0000259" key="4">
    <source>
        <dbReference type="PROSITE" id="PS01124"/>
    </source>
</evidence>
<protein>
    <submittedName>
        <fullName evidence="5">AraC-like DNA-binding protein</fullName>
    </submittedName>
</protein>
<comment type="caution">
    <text evidence="5">The sequence shown here is derived from an EMBL/GenBank/DDBJ whole genome shotgun (WGS) entry which is preliminary data.</text>
</comment>
<dbReference type="GO" id="GO:0000976">
    <property type="term" value="F:transcription cis-regulatory region binding"/>
    <property type="evidence" value="ECO:0007669"/>
    <property type="project" value="TreeGrafter"/>
</dbReference>
<evidence type="ECO:0000256" key="1">
    <source>
        <dbReference type="ARBA" id="ARBA00023015"/>
    </source>
</evidence>
<keyword evidence="3" id="KW-0804">Transcription</keyword>
<organism evidence="5 6">
    <name type="scientific">Acinetobacter calcoaceticus</name>
    <dbReference type="NCBI Taxonomy" id="471"/>
    <lineage>
        <taxon>Bacteria</taxon>
        <taxon>Pseudomonadati</taxon>
        <taxon>Pseudomonadota</taxon>
        <taxon>Gammaproteobacteria</taxon>
        <taxon>Moraxellales</taxon>
        <taxon>Moraxellaceae</taxon>
        <taxon>Acinetobacter</taxon>
        <taxon>Acinetobacter calcoaceticus/baumannii complex</taxon>
    </lineage>
</organism>
<dbReference type="Proteomes" id="UP000294963">
    <property type="component" value="Unassembled WGS sequence"/>
</dbReference>
<dbReference type="EMBL" id="SLVJ01000020">
    <property type="protein sequence ID" value="TCM63746.1"/>
    <property type="molecule type" value="Genomic_DNA"/>
</dbReference>
<dbReference type="GO" id="GO:0003700">
    <property type="term" value="F:DNA-binding transcription factor activity"/>
    <property type="evidence" value="ECO:0007669"/>
    <property type="project" value="InterPro"/>
</dbReference>
<dbReference type="InterPro" id="IPR032687">
    <property type="entry name" value="AraC-type_N"/>
</dbReference>
<dbReference type="AlphaFoldDB" id="A0A4R1XK04"/>
<name>A0A4R1XK04_ACICA</name>
<dbReference type="Pfam" id="PF12625">
    <property type="entry name" value="Arabinose_bd"/>
    <property type="match status" value="1"/>
</dbReference>
<feature type="domain" description="HTH araC/xylS-type" evidence="4">
    <location>
        <begin position="239"/>
        <end position="335"/>
    </location>
</feature>
<keyword evidence="2 5" id="KW-0238">DNA-binding</keyword>
<evidence type="ECO:0000313" key="5">
    <source>
        <dbReference type="EMBL" id="TCM63746.1"/>
    </source>
</evidence>
<sequence>MKRSILSLIYLINGMRKAGIDVDARLAAIGIKADALDPSAIFHHSIEWSIQNIIGRGIAPEIGLEVGRHYALAGYGPLLMLLLSCERIEDALLYGVKFQKLTHLYGTLALSTNQERIVLSYQPIDFDGEIGKFRAQCEISGTYRFILNLYKMMGLNVPQLRVALPFPKPTDPQLLAQYQDVYAENVEFDQATARFELDRQMLSIKIPSADSITCRLYEEKCQAEIQRLENPVFGNGLIERVTDFLDLQLGAMPTMTETAQALNLAERTLRHQLQQQNTSYKAIREQLIQRKALALIKNKAYPIAEIAERLGYSETAAFNHAFKRWFGQSPSHYGK</sequence>
<dbReference type="InterPro" id="IPR020449">
    <property type="entry name" value="Tscrpt_reg_AraC-type_HTH"/>
</dbReference>
<evidence type="ECO:0000256" key="2">
    <source>
        <dbReference type="ARBA" id="ARBA00023125"/>
    </source>
</evidence>
<evidence type="ECO:0000256" key="3">
    <source>
        <dbReference type="ARBA" id="ARBA00023163"/>
    </source>
</evidence>
<accession>A0A4R1XK04</accession>
<dbReference type="PANTHER" id="PTHR47894:SF1">
    <property type="entry name" value="HTH-TYPE TRANSCRIPTIONAL REGULATOR VQSM"/>
    <property type="match status" value="1"/>
</dbReference>
<reference evidence="5 6" key="1">
    <citation type="submission" date="2019-03" db="EMBL/GenBank/DDBJ databases">
        <title>Genomic analyses of the natural microbiome of Caenorhabditis elegans.</title>
        <authorList>
            <person name="Samuel B."/>
        </authorList>
    </citation>
    <scope>NUCLEOTIDE SEQUENCE [LARGE SCALE GENOMIC DNA]</scope>
    <source>
        <strain evidence="5 6">JUb89</strain>
    </source>
</reference>
<dbReference type="InterPro" id="IPR018060">
    <property type="entry name" value="HTH_AraC"/>
</dbReference>